<proteinExistence type="predicted"/>
<evidence type="ECO:0000313" key="1">
    <source>
        <dbReference type="EMBL" id="KAF2856769.1"/>
    </source>
</evidence>
<accession>A0A6A7BQ95</accession>
<dbReference type="AlphaFoldDB" id="A0A6A7BQ95"/>
<protein>
    <submittedName>
        <fullName evidence="1">Uncharacterized protein</fullName>
    </submittedName>
</protein>
<organism evidence="1 2">
    <name type="scientific">Plenodomus tracheiphilus IPT5</name>
    <dbReference type="NCBI Taxonomy" id="1408161"/>
    <lineage>
        <taxon>Eukaryota</taxon>
        <taxon>Fungi</taxon>
        <taxon>Dikarya</taxon>
        <taxon>Ascomycota</taxon>
        <taxon>Pezizomycotina</taxon>
        <taxon>Dothideomycetes</taxon>
        <taxon>Pleosporomycetidae</taxon>
        <taxon>Pleosporales</taxon>
        <taxon>Pleosporineae</taxon>
        <taxon>Leptosphaeriaceae</taxon>
        <taxon>Plenodomus</taxon>
    </lineage>
</organism>
<keyword evidence="2" id="KW-1185">Reference proteome</keyword>
<sequence>MLRNQRQHPPRRCRLGSCGLCAFLGRESWECVGRGFGLRVGLDCRGQSVLGLAVIRWRRVGLPYRKGAVVGSCRLRTPHTSSTLHSHSDPRACSRSFGTNQSVPQNIARASVAGHPSSSLAQDNCETFRDQNGLVSHVLVLRRWFQSVICHRAESILDCEIRSHWGPRVANGCCGCGAEDDRP</sequence>
<name>A0A6A7BQ95_9PLEO</name>
<reference evidence="1" key="1">
    <citation type="submission" date="2020-01" db="EMBL/GenBank/DDBJ databases">
        <authorList>
            <consortium name="DOE Joint Genome Institute"/>
            <person name="Haridas S."/>
            <person name="Albert R."/>
            <person name="Binder M."/>
            <person name="Bloem J."/>
            <person name="Labutti K."/>
            <person name="Salamov A."/>
            <person name="Andreopoulos B."/>
            <person name="Baker S.E."/>
            <person name="Barry K."/>
            <person name="Bills G."/>
            <person name="Bluhm B.H."/>
            <person name="Cannon C."/>
            <person name="Castanera R."/>
            <person name="Culley D.E."/>
            <person name="Daum C."/>
            <person name="Ezra D."/>
            <person name="Gonzalez J.B."/>
            <person name="Henrissat B."/>
            <person name="Kuo A."/>
            <person name="Liang C."/>
            <person name="Lipzen A."/>
            <person name="Lutzoni F."/>
            <person name="Magnuson J."/>
            <person name="Mondo S."/>
            <person name="Nolan M."/>
            <person name="Ohm R."/>
            <person name="Pangilinan J."/>
            <person name="Park H.-J."/>
            <person name="Ramirez L."/>
            <person name="Alfaro M."/>
            <person name="Sun H."/>
            <person name="Tritt A."/>
            <person name="Yoshinaga Y."/>
            <person name="Zwiers L.-H."/>
            <person name="Turgeon B.G."/>
            <person name="Goodwin S.B."/>
            <person name="Spatafora J.W."/>
            <person name="Crous P.W."/>
            <person name="Grigoriev I.V."/>
        </authorList>
    </citation>
    <scope>NUCLEOTIDE SEQUENCE</scope>
    <source>
        <strain evidence="1">IPT5</strain>
    </source>
</reference>
<dbReference type="Proteomes" id="UP000799423">
    <property type="component" value="Unassembled WGS sequence"/>
</dbReference>
<gene>
    <name evidence="1" type="ORF">T440DRAFT_7762</name>
</gene>
<dbReference type="EMBL" id="MU006288">
    <property type="protein sequence ID" value="KAF2856769.1"/>
    <property type="molecule type" value="Genomic_DNA"/>
</dbReference>
<evidence type="ECO:0000313" key="2">
    <source>
        <dbReference type="Proteomes" id="UP000799423"/>
    </source>
</evidence>